<dbReference type="SUPFAM" id="SSF51735">
    <property type="entry name" value="NAD(P)-binding Rossmann-fold domains"/>
    <property type="match status" value="1"/>
</dbReference>
<comment type="similarity">
    <text evidence="1">Belongs to the short-chain dehydrogenases/reductases (SDR) family.</text>
</comment>
<name>A0A430G7H5_9SPHN</name>
<evidence type="ECO:0000313" key="5">
    <source>
        <dbReference type="Proteomes" id="UP000287746"/>
    </source>
</evidence>
<protein>
    <submittedName>
        <fullName evidence="4">SDR family NAD(P)-dependent oxidoreductase</fullName>
    </submittedName>
</protein>
<dbReference type="AlphaFoldDB" id="A0A430G7H5"/>
<evidence type="ECO:0000256" key="3">
    <source>
        <dbReference type="ARBA" id="ARBA00023002"/>
    </source>
</evidence>
<dbReference type="GO" id="GO:0008670">
    <property type="term" value="F:2,4-dienoyl-CoA reductase (NADPH) activity"/>
    <property type="evidence" value="ECO:0007669"/>
    <property type="project" value="InterPro"/>
</dbReference>
<proteinExistence type="inferred from homology"/>
<reference evidence="4 5" key="1">
    <citation type="submission" date="2018-07" db="EMBL/GenBank/DDBJ databases">
        <title>Genomic and Epidemiologic Investigation of an Indolent Hospital Outbreak.</title>
        <authorList>
            <person name="Johnson R.C."/>
            <person name="Deming C."/>
            <person name="Conlan S."/>
            <person name="Zellmer C.J."/>
            <person name="Michelin A.V."/>
            <person name="Lee-Lin S."/>
            <person name="Thomas P.J."/>
            <person name="Park M."/>
            <person name="Weingarten R.A."/>
            <person name="Less J."/>
            <person name="Dekker J.P."/>
            <person name="Frank K.M."/>
            <person name="Musser K.A."/>
            <person name="Mcquiston J.R."/>
            <person name="Henderson D.K."/>
            <person name="Lau A.F."/>
            <person name="Palmore T.N."/>
            <person name="Segre J.A."/>
        </authorList>
    </citation>
    <scope>NUCLEOTIDE SEQUENCE [LARGE SCALE GENOMIC DNA]</scope>
    <source>
        <strain evidence="4 5">SK-CDC1_0717</strain>
    </source>
</reference>
<dbReference type="Pfam" id="PF13561">
    <property type="entry name" value="adh_short_C2"/>
    <property type="match status" value="1"/>
</dbReference>
<comment type="caution">
    <text evidence="4">The sequence shown here is derived from an EMBL/GenBank/DDBJ whole genome shotgun (WGS) entry which is preliminary data.</text>
</comment>
<dbReference type="FunFam" id="3.40.50.720:FF:000084">
    <property type="entry name" value="Short-chain dehydrogenase reductase"/>
    <property type="match status" value="1"/>
</dbReference>
<dbReference type="InterPro" id="IPR002347">
    <property type="entry name" value="SDR_fam"/>
</dbReference>
<dbReference type="EMBL" id="QQYZ01000002">
    <property type="protein sequence ID" value="RSY89451.1"/>
    <property type="molecule type" value="Genomic_DNA"/>
</dbReference>
<evidence type="ECO:0000256" key="1">
    <source>
        <dbReference type="ARBA" id="ARBA00006484"/>
    </source>
</evidence>
<dbReference type="PRINTS" id="PR00081">
    <property type="entry name" value="GDHRDH"/>
</dbReference>
<organism evidence="4 5">
    <name type="scientific">Sphingomonas koreensis</name>
    <dbReference type="NCBI Taxonomy" id="93064"/>
    <lineage>
        <taxon>Bacteria</taxon>
        <taxon>Pseudomonadati</taxon>
        <taxon>Pseudomonadota</taxon>
        <taxon>Alphaproteobacteria</taxon>
        <taxon>Sphingomonadales</taxon>
        <taxon>Sphingomonadaceae</taxon>
        <taxon>Sphingomonas</taxon>
    </lineage>
</organism>
<keyword evidence="2" id="KW-0521">NADP</keyword>
<dbReference type="InterPro" id="IPR036291">
    <property type="entry name" value="NAD(P)-bd_dom_sf"/>
</dbReference>
<accession>A0A430G7H5</accession>
<dbReference type="Gene3D" id="3.40.50.720">
    <property type="entry name" value="NAD(P)-binding Rossmann-like Domain"/>
    <property type="match status" value="1"/>
</dbReference>
<dbReference type="PANTHER" id="PTHR43296">
    <property type="entry name" value="PEROXISOMAL 2,4-DIENOYL-COA REDUCTASE"/>
    <property type="match status" value="1"/>
</dbReference>
<dbReference type="NCBIfam" id="NF005752">
    <property type="entry name" value="PRK07576.1"/>
    <property type="match status" value="1"/>
</dbReference>
<sequence>MIGGEPFRTELLAGKTAFIAGGTSGINLGIAQAFARAGARVAVAGRNADKAAAAVAILRAEGAQALGQSMDVRAYDAVERALHETHDRLGPIDIVISGAAGNFLAPASGMSSNAFRTVIDIDLIGTFNVFRASHRFLNAPGASLIAISAGQAVSPVMHQSHVCAAKAGINMLVKVLAMEWGPSGIRVNAISPGPISETEGMARLTPTAADKAAWTQKIALRRFGEKADVANMAMFLASHSSNYVTGAIFGCDGGWTLGDSSGAIPAPATEKAR</sequence>
<evidence type="ECO:0000256" key="2">
    <source>
        <dbReference type="ARBA" id="ARBA00022857"/>
    </source>
</evidence>
<dbReference type="PANTHER" id="PTHR43296:SF2">
    <property type="entry name" value="PEROXISOMAL 2,4-DIENOYL-COA REDUCTASE [(3E)-ENOYL-COA-PRODUCING]"/>
    <property type="match status" value="1"/>
</dbReference>
<evidence type="ECO:0000313" key="4">
    <source>
        <dbReference type="EMBL" id="RSY89451.1"/>
    </source>
</evidence>
<dbReference type="Proteomes" id="UP000287746">
    <property type="component" value="Unassembled WGS sequence"/>
</dbReference>
<dbReference type="GO" id="GO:0009062">
    <property type="term" value="P:fatty acid catabolic process"/>
    <property type="evidence" value="ECO:0007669"/>
    <property type="project" value="InterPro"/>
</dbReference>
<dbReference type="RefSeq" id="WP_126003379.1">
    <property type="nucleotide sequence ID" value="NZ_QQYZ01000002.1"/>
</dbReference>
<keyword evidence="3" id="KW-0560">Oxidoreductase</keyword>
<gene>
    <name evidence="4" type="ORF">DAH66_01960</name>
</gene>
<dbReference type="InterPro" id="IPR045017">
    <property type="entry name" value="DECR2-like"/>
</dbReference>